<evidence type="ECO:0000256" key="4">
    <source>
        <dbReference type="ARBA" id="ARBA00023180"/>
    </source>
</evidence>
<sequence>MSPFFFILWGLLFSIIALLLSSAPSSSARVYPSHINVTCRDTCGAIPLKFPFGSGPGCGHPDFARYVECSAGVLQLSTATGLYAISSIDYSTSTLALSDPLMSTCSAMQNSGSFSLGRDSPFSLMPDNVFVLLGCSTTSPVYDQNEDLCDNGSRSRACRGLYSCKAVAGLGLRQNAPASTCCVYESPVGVGSGFRLDLPKLQCSSYSSIYGYGDDEGDPMKWKYGIALRYNGSYDSDTCKDCEASSGLCGYSGVKESFSCICRNGMNTSNNCLGRGYAWSGTMRIQVQTGRRLGVILLMSILLILRI</sequence>
<dbReference type="Proteomes" id="UP000594263">
    <property type="component" value="Unplaced"/>
</dbReference>
<dbReference type="GO" id="GO:0016020">
    <property type="term" value="C:membrane"/>
    <property type="evidence" value="ECO:0007669"/>
    <property type="project" value="UniProtKB-SubCell"/>
</dbReference>
<comment type="subcellular location">
    <subcellularLocation>
        <location evidence="1">Membrane</location>
        <topology evidence="1">Single-pass membrane protein</topology>
    </subcellularLocation>
</comment>
<keyword evidence="11" id="KW-1185">Reference proteome</keyword>
<evidence type="ECO:0000256" key="5">
    <source>
        <dbReference type="ARBA" id="ARBA00047899"/>
    </source>
</evidence>
<accession>A0A7N0T627</accession>
<name>A0A7N0T627_KALFE</name>
<reference evidence="10" key="1">
    <citation type="submission" date="2021-01" db="UniProtKB">
        <authorList>
            <consortium name="EnsemblPlants"/>
        </authorList>
    </citation>
    <scope>IDENTIFICATION</scope>
</reference>
<keyword evidence="3 7" id="KW-0732">Signal</keyword>
<evidence type="ECO:0000313" key="11">
    <source>
        <dbReference type="Proteomes" id="UP000594263"/>
    </source>
</evidence>
<dbReference type="Pfam" id="PF14380">
    <property type="entry name" value="WAK_assoc"/>
    <property type="match status" value="1"/>
</dbReference>
<organism evidence="10 11">
    <name type="scientific">Kalanchoe fedtschenkoi</name>
    <name type="common">Lavender scallops</name>
    <name type="synonym">South American air plant</name>
    <dbReference type="NCBI Taxonomy" id="63787"/>
    <lineage>
        <taxon>Eukaryota</taxon>
        <taxon>Viridiplantae</taxon>
        <taxon>Streptophyta</taxon>
        <taxon>Embryophyta</taxon>
        <taxon>Tracheophyta</taxon>
        <taxon>Spermatophyta</taxon>
        <taxon>Magnoliopsida</taxon>
        <taxon>eudicotyledons</taxon>
        <taxon>Gunneridae</taxon>
        <taxon>Pentapetalae</taxon>
        <taxon>Saxifragales</taxon>
        <taxon>Crassulaceae</taxon>
        <taxon>Kalanchoe</taxon>
    </lineage>
</organism>
<dbReference type="EnsemblPlants" id="Kaladp0024s0143.1.v1.1">
    <property type="protein sequence ID" value="Kaladp0024s0143.1.v1.1"/>
    <property type="gene ID" value="Kaladp0024s0143.v1.1"/>
</dbReference>
<feature type="chain" id="PRO_5036401864" description="non-specific serine/threonine protein kinase" evidence="7">
    <location>
        <begin position="29"/>
        <end position="307"/>
    </location>
</feature>
<dbReference type="GO" id="GO:0004674">
    <property type="term" value="F:protein serine/threonine kinase activity"/>
    <property type="evidence" value="ECO:0007669"/>
    <property type="project" value="UniProtKB-EC"/>
</dbReference>
<dbReference type="InterPro" id="IPR025287">
    <property type="entry name" value="WAK_GUB"/>
</dbReference>
<dbReference type="EC" id="2.7.11.1" evidence="2"/>
<feature type="domain" description="Wall-associated receptor kinase galacturonan-binding" evidence="8">
    <location>
        <begin position="39"/>
        <end position="99"/>
    </location>
</feature>
<evidence type="ECO:0000256" key="6">
    <source>
        <dbReference type="ARBA" id="ARBA00048679"/>
    </source>
</evidence>
<dbReference type="GO" id="GO:0030247">
    <property type="term" value="F:polysaccharide binding"/>
    <property type="evidence" value="ECO:0007669"/>
    <property type="project" value="InterPro"/>
</dbReference>
<proteinExistence type="predicted"/>
<evidence type="ECO:0000259" key="9">
    <source>
        <dbReference type="Pfam" id="PF14380"/>
    </source>
</evidence>
<dbReference type="OMA" id="YVRCVNQ"/>
<protein>
    <recommendedName>
        <fullName evidence="2">non-specific serine/threonine protein kinase</fullName>
        <ecNumber evidence="2">2.7.11.1</ecNumber>
    </recommendedName>
</protein>
<evidence type="ECO:0000256" key="1">
    <source>
        <dbReference type="ARBA" id="ARBA00004167"/>
    </source>
</evidence>
<dbReference type="Pfam" id="PF13947">
    <property type="entry name" value="GUB_WAK_bind"/>
    <property type="match status" value="1"/>
</dbReference>
<dbReference type="AlphaFoldDB" id="A0A7N0T627"/>
<evidence type="ECO:0000256" key="3">
    <source>
        <dbReference type="ARBA" id="ARBA00022729"/>
    </source>
</evidence>
<comment type="catalytic activity">
    <reaction evidence="6">
        <text>L-seryl-[protein] + ATP = O-phospho-L-seryl-[protein] + ADP + H(+)</text>
        <dbReference type="Rhea" id="RHEA:17989"/>
        <dbReference type="Rhea" id="RHEA-COMP:9863"/>
        <dbReference type="Rhea" id="RHEA-COMP:11604"/>
        <dbReference type="ChEBI" id="CHEBI:15378"/>
        <dbReference type="ChEBI" id="CHEBI:29999"/>
        <dbReference type="ChEBI" id="CHEBI:30616"/>
        <dbReference type="ChEBI" id="CHEBI:83421"/>
        <dbReference type="ChEBI" id="CHEBI:456216"/>
        <dbReference type="EC" id="2.7.11.1"/>
    </reaction>
</comment>
<comment type="catalytic activity">
    <reaction evidence="5">
        <text>L-threonyl-[protein] + ATP = O-phospho-L-threonyl-[protein] + ADP + H(+)</text>
        <dbReference type="Rhea" id="RHEA:46608"/>
        <dbReference type="Rhea" id="RHEA-COMP:11060"/>
        <dbReference type="Rhea" id="RHEA-COMP:11605"/>
        <dbReference type="ChEBI" id="CHEBI:15378"/>
        <dbReference type="ChEBI" id="CHEBI:30013"/>
        <dbReference type="ChEBI" id="CHEBI:30616"/>
        <dbReference type="ChEBI" id="CHEBI:61977"/>
        <dbReference type="ChEBI" id="CHEBI:456216"/>
        <dbReference type="EC" id="2.7.11.1"/>
    </reaction>
</comment>
<dbReference type="PANTHER" id="PTHR33355:SF13">
    <property type="entry name" value="WALL-ASSOCIATED RECEPTOR KINASE 3-LIKE"/>
    <property type="match status" value="1"/>
</dbReference>
<evidence type="ECO:0000256" key="2">
    <source>
        <dbReference type="ARBA" id="ARBA00012513"/>
    </source>
</evidence>
<dbReference type="EnsemblPlants" id="Kaladp0024s0143.2.v1.1">
    <property type="protein sequence ID" value="Kaladp0024s0143.2.v1.1"/>
    <property type="gene ID" value="Kaladp0024s0143.v1.1"/>
</dbReference>
<evidence type="ECO:0000313" key="10">
    <source>
        <dbReference type="EnsemblPlants" id="Kaladp0024s0143.2.v1.1"/>
    </source>
</evidence>
<feature type="domain" description="Wall-associated receptor kinase C-terminal" evidence="9">
    <location>
        <begin position="225"/>
        <end position="264"/>
    </location>
</feature>
<feature type="signal peptide" evidence="7">
    <location>
        <begin position="1"/>
        <end position="28"/>
    </location>
</feature>
<dbReference type="PANTHER" id="PTHR33355">
    <property type="entry name" value="WALL-ASSOCIATED RECEPTOR KINASE CARBOXY-TERMINAL PROTEIN-RELATED"/>
    <property type="match status" value="1"/>
</dbReference>
<dbReference type="InterPro" id="IPR032872">
    <property type="entry name" value="WAK_assoc_C"/>
</dbReference>
<dbReference type="Gramene" id="Kaladp0024s0143.2.v1.1">
    <property type="protein sequence ID" value="Kaladp0024s0143.2.v1.1"/>
    <property type="gene ID" value="Kaladp0024s0143.v1.1"/>
</dbReference>
<keyword evidence="4" id="KW-0325">Glycoprotein</keyword>
<dbReference type="Gramene" id="Kaladp0024s0143.1.v1.1">
    <property type="protein sequence ID" value="Kaladp0024s0143.1.v1.1"/>
    <property type="gene ID" value="Kaladp0024s0143.v1.1"/>
</dbReference>
<evidence type="ECO:0000259" key="8">
    <source>
        <dbReference type="Pfam" id="PF13947"/>
    </source>
</evidence>
<evidence type="ECO:0000256" key="7">
    <source>
        <dbReference type="SAM" id="SignalP"/>
    </source>
</evidence>